<dbReference type="PANTHER" id="PTHR30572:SF18">
    <property type="entry name" value="ABC-TYPE MACROLIDE FAMILY EXPORT SYSTEM PERMEASE COMPONENT 2"/>
    <property type="match status" value="1"/>
</dbReference>
<keyword evidence="3 6" id="KW-0812">Transmembrane</keyword>
<feature type="domain" description="ABC3 transporter permease C-terminal" evidence="7">
    <location>
        <begin position="682"/>
        <end position="795"/>
    </location>
</feature>
<evidence type="ECO:0000256" key="4">
    <source>
        <dbReference type="ARBA" id="ARBA00022989"/>
    </source>
</evidence>
<evidence type="ECO:0000256" key="3">
    <source>
        <dbReference type="ARBA" id="ARBA00022692"/>
    </source>
</evidence>
<dbReference type="GO" id="GO:0005886">
    <property type="term" value="C:plasma membrane"/>
    <property type="evidence" value="ECO:0007669"/>
    <property type="project" value="UniProtKB-SubCell"/>
</dbReference>
<feature type="transmembrane region" description="Helical" evidence="6">
    <location>
        <begin position="21"/>
        <end position="42"/>
    </location>
</feature>
<dbReference type="PANTHER" id="PTHR30572">
    <property type="entry name" value="MEMBRANE COMPONENT OF TRANSPORTER-RELATED"/>
    <property type="match status" value="1"/>
</dbReference>
<proteinExistence type="predicted"/>
<feature type="transmembrane region" description="Helical" evidence="6">
    <location>
        <begin position="679"/>
        <end position="703"/>
    </location>
</feature>
<dbReference type="GO" id="GO:0022857">
    <property type="term" value="F:transmembrane transporter activity"/>
    <property type="evidence" value="ECO:0007669"/>
    <property type="project" value="TreeGrafter"/>
</dbReference>
<evidence type="ECO:0000313" key="10">
    <source>
        <dbReference type="Proteomes" id="UP000662783"/>
    </source>
</evidence>
<keyword evidence="5 6" id="KW-0472">Membrane</keyword>
<evidence type="ECO:0000259" key="8">
    <source>
        <dbReference type="Pfam" id="PF12704"/>
    </source>
</evidence>
<organism evidence="9 10">
    <name type="scientific">Fulvivirga lutea</name>
    <dbReference type="NCBI Taxonomy" id="2810512"/>
    <lineage>
        <taxon>Bacteria</taxon>
        <taxon>Pseudomonadati</taxon>
        <taxon>Bacteroidota</taxon>
        <taxon>Cytophagia</taxon>
        <taxon>Cytophagales</taxon>
        <taxon>Fulvivirgaceae</taxon>
        <taxon>Fulvivirga</taxon>
    </lineage>
</organism>
<feature type="domain" description="ABC3 transporter permease C-terminal" evidence="7">
    <location>
        <begin position="301"/>
        <end position="413"/>
    </location>
</feature>
<dbReference type="Proteomes" id="UP000662783">
    <property type="component" value="Chromosome"/>
</dbReference>
<protein>
    <submittedName>
        <fullName evidence="9">ABC transporter permease</fullName>
    </submittedName>
</protein>
<dbReference type="InterPro" id="IPR003838">
    <property type="entry name" value="ABC3_permease_C"/>
</dbReference>
<dbReference type="AlphaFoldDB" id="A0A975A0D4"/>
<dbReference type="InterPro" id="IPR025857">
    <property type="entry name" value="MacB_PCD"/>
</dbReference>
<dbReference type="EMBL" id="CP070608">
    <property type="protein sequence ID" value="QSE97146.1"/>
    <property type="molecule type" value="Genomic_DNA"/>
</dbReference>
<feature type="domain" description="MacB-like periplasmic core" evidence="8">
    <location>
        <begin position="20"/>
        <end position="238"/>
    </location>
</feature>
<sequence>MLKNYFKVALRNIQKQKFFSIINILGLSVGMAGALFISLYIYDELNFEKFNEKVDSIYRISLHGKLSEQEIYTTNSCPPLAQALIDEIPEVEESVRVRDMGEWIFRNGTLAFNEENVYAADSNFFSVFSFKMLHGNPQTALVEPNTMVLSSDLAIKYFGSETAALDQIMNIGNNKGEYKVTGIMENSRPDSHFNFDVILSMRSIPWLNNSNWLNNTLLTYYVLRPGGDPKAVDEKLEPIMARNVTPIMQQFVGKSLEEFREEGGIYEYFSFPLNDIHLYSDFEDEPTPTGDISYIYIMTGIGLFIILLACINFMNLTTARSAGRAKEVGLRKTLGSLRQTLIAQFLAESMIYSVFAGLISLLVVYLLLPSFNSLAGKSLTFVGILEPTILFTFLGLILIVGILAGSYPAFYLTSFKITEVLKGKLRAGMKSGAVRSVLVTFQFWISIVLIICTAIVFQQLAFIQNKNLGIDKEHILIIEDVSRLENDVQAFKNELVTNSFVMGASFSNNTYPGTTNNTVFKTTTSDQDYLAATHFSDYDHPKTLGFKMVEGRYFSEDFPADTAVVVVNQAAVKMFGWENPLESKIINFNFDEPTEMEVIGVTEDFSFENLKINVRPLILLLTKEANTLYLRYSGEKPENVLNALQGTWDKYANGEPLQYSFLDEEYDEAFRAEQRLGQVFTVFTIVAIFIACLGLFGLSAFMAEQRTKEIGIRKVMGASVWKVTGLMSKDFLRLVIIAFVLSIYPAYYAMDQWLNDFAFRIDISYWVFAISGIVAIGIAYLTVSYQSLKAAKVNPVESLRYE</sequence>
<feature type="transmembrane region" description="Helical" evidence="6">
    <location>
        <begin position="294"/>
        <end position="316"/>
    </location>
</feature>
<gene>
    <name evidence="9" type="ORF">JR347_16365</name>
</gene>
<comment type="subcellular location">
    <subcellularLocation>
        <location evidence="1">Cell membrane</location>
        <topology evidence="1">Multi-pass membrane protein</topology>
    </subcellularLocation>
</comment>
<dbReference type="Pfam" id="PF12704">
    <property type="entry name" value="MacB_PCD"/>
    <property type="match status" value="1"/>
</dbReference>
<dbReference type="Pfam" id="PF02687">
    <property type="entry name" value="FtsX"/>
    <property type="match status" value="2"/>
</dbReference>
<name>A0A975A0D4_9BACT</name>
<dbReference type="KEGG" id="fuv:JR347_16365"/>
<accession>A0A975A0D4</accession>
<evidence type="ECO:0000313" key="9">
    <source>
        <dbReference type="EMBL" id="QSE97146.1"/>
    </source>
</evidence>
<feature type="transmembrane region" description="Helical" evidence="6">
    <location>
        <begin position="388"/>
        <end position="412"/>
    </location>
</feature>
<evidence type="ECO:0000256" key="1">
    <source>
        <dbReference type="ARBA" id="ARBA00004651"/>
    </source>
</evidence>
<feature type="transmembrane region" description="Helical" evidence="6">
    <location>
        <begin position="731"/>
        <end position="748"/>
    </location>
</feature>
<dbReference type="InterPro" id="IPR050250">
    <property type="entry name" value="Macrolide_Exporter_MacB"/>
</dbReference>
<keyword evidence="10" id="KW-1185">Reference proteome</keyword>
<evidence type="ECO:0000259" key="7">
    <source>
        <dbReference type="Pfam" id="PF02687"/>
    </source>
</evidence>
<dbReference type="RefSeq" id="WP_205721659.1">
    <property type="nucleotide sequence ID" value="NZ_CP070608.1"/>
</dbReference>
<feature type="transmembrane region" description="Helical" evidence="6">
    <location>
        <begin position="763"/>
        <end position="783"/>
    </location>
</feature>
<evidence type="ECO:0000256" key="2">
    <source>
        <dbReference type="ARBA" id="ARBA00022475"/>
    </source>
</evidence>
<evidence type="ECO:0000256" key="6">
    <source>
        <dbReference type="SAM" id="Phobius"/>
    </source>
</evidence>
<reference evidence="9" key="1">
    <citation type="submission" date="2021-02" db="EMBL/GenBank/DDBJ databases">
        <title>Fulvivirga sp. S481 isolated from sea water.</title>
        <authorList>
            <person name="Bae S.S."/>
            <person name="Baek K."/>
        </authorList>
    </citation>
    <scope>NUCLEOTIDE SEQUENCE</scope>
    <source>
        <strain evidence="9">S481</strain>
    </source>
</reference>
<feature type="transmembrane region" description="Helical" evidence="6">
    <location>
        <begin position="433"/>
        <end position="457"/>
    </location>
</feature>
<feature type="transmembrane region" description="Helical" evidence="6">
    <location>
        <begin position="341"/>
        <end position="368"/>
    </location>
</feature>
<keyword evidence="2" id="KW-1003">Cell membrane</keyword>
<keyword evidence="4 6" id="KW-1133">Transmembrane helix</keyword>
<evidence type="ECO:0000256" key="5">
    <source>
        <dbReference type="ARBA" id="ARBA00023136"/>
    </source>
</evidence>